<keyword evidence="2 4" id="KW-0238">DNA-binding</keyword>
<accession>A0A5J5FVK7</accession>
<evidence type="ECO:0000256" key="4">
    <source>
        <dbReference type="PROSITE-ProRule" id="PRU00335"/>
    </source>
</evidence>
<dbReference type="InterPro" id="IPR001647">
    <property type="entry name" value="HTH_TetR"/>
</dbReference>
<evidence type="ECO:0000259" key="5">
    <source>
        <dbReference type="PROSITE" id="PS50977"/>
    </source>
</evidence>
<protein>
    <submittedName>
        <fullName evidence="6">TetR/AcrR family transcriptional regulator</fullName>
    </submittedName>
</protein>
<dbReference type="InterPro" id="IPR025996">
    <property type="entry name" value="MT1864/Rv1816-like_C"/>
</dbReference>
<organism evidence="6 7">
    <name type="scientific">Affinibrenneria salicis</name>
    <dbReference type="NCBI Taxonomy" id="2590031"/>
    <lineage>
        <taxon>Bacteria</taxon>
        <taxon>Pseudomonadati</taxon>
        <taxon>Pseudomonadota</taxon>
        <taxon>Gammaproteobacteria</taxon>
        <taxon>Enterobacterales</taxon>
        <taxon>Pectobacteriaceae</taxon>
        <taxon>Affinibrenneria</taxon>
    </lineage>
</organism>
<dbReference type="Proteomes" id="UP000335415">
    <property type="component" value="Unassembled WGS sequence"/>
</dbReference>
<dbReference type="InterPro" id="IPR036271">
    <property type="entry name" value="Tet_transcr_reg_TetR-rel_C_sf"/>
</dbReference>
<gene>
    <name evidence="6" type="ORF">FJU30_18080</name>
</gene>
<dbReference type="PROSITE" id="PS50977">
    <property type="entry name" value="HTH_TETR_2"/>
    <property type="match status" value="1"/>
</dbReference>
<evidence type="ECO:0000256" key="1">
    <source>
        <dbReference type="ARBA" id="ARBA00023015"/>
    </source>
</evidence>
<keyword evidence="3" id="KW-0804">Transcription</keyword>
<evidence type="ECO:0000313" key="6">
    <source>
        <dbReference type="EMBL" id="KAA8997670.1"/>
    </source>
</evidence>
<proteinExistence type="predicted"/>
<dbReference type="GO" id="GO:0003700">
    <property type="term" value="F:DNA-binding transcription factor activity"/>
    <property type="evidence" value="ECO:0007669"/>
    <property type="project" value="TreeGrafter"/>
</dbReference>
<dbReference type="InterPro" id="IPR050109">
    <property type="entry name" value="HTH-type_TetR-like_transc_reg"/>
</dbReference>
<evidence type="ECO:0000313" key="7">
    <source>
        <dbReference type="Proteomes" id="UP000335415"/>
    </source>
</evidence>
<dbReference type="Pfam" id="PF00440">
    <property type="entry name" value="TetR_N"/>
    <property type="match status" value="1"/>
</dbReference>
<dbReference type="EMBL" id="VYKJ01000010">
    <property type="protein sequence ID" value="KAA8997670.1"/>
    <property type="molecule type" value="Genomic_DNA"/>
</dbReference>
<dbReference type="AlphaFoldDB" id="A0A5J5FVK7"/>
<evidence type="ECO:0000256" key="3">
    <source>
        <dbReference type="ARBA" id="ARBA00023163"/>
    </source>
</evidence>
<reference evidence="6 7" key="1">
    <citation type="submission" date="2019-09" db="EMBL/GenBank/DDBJ databases">
        <authorList>
            <person name="Li Y."/>
        </authorList>
    </citation>
    <scope>NUCLEOTIDE SEQUENCE [LARGE SCALE GENOMIC DNA]</scope>
    <source>
        <strain evidence="6 7">L3-3HA</strain>
    </source>
</reference>
<dbReference type="OrthoDB" id="5293556at2"/>
<keyword evidence="7" id="KW-1185">Reference proteome</keyword>
<dbReference type="Pfam" id="PF13305">
    <property type="entry name" value="TetR_C_33"/>
    <property type="match status" value="1"/>
</dbReference>
<dbReference type="Gene3D" id="1.10.357.10">
    <property type="entry name" value="Tetracycline Repressor, domain 2"/>
    <property type="match status" value="1"/>
</dbReference>
<evidence type="ECO:0000256" key="2">
    <source>
        <dbReference type="ARBA" id="ARBA00023125"/>
    </source>
</evidence>
<dbReference type="SUPFAM" id="SSF48498">
    <property type="entry name" value="Tetracyclin repressor-like, C-terminal domain"/>
    <property type="match status" value="1"/>
</dbReference>
<dbReference type="PANTHER" id="PTHR30055">
    <property type="entry name" value="HTH-TYPE TRANSCRIPTIONAL REGULATOR RUTR"/>
    <property type="match status" value="1"/>
</dbReference>
<name>A0A5J5FVK7_9GAMM</name>
<dbReference type="RefSeq" id="WP_150436369.1">
    <property type="nucleotide sequence ID" value="NZ_VYKJ01000010.1"/>
</dbReference>
<dbReference type="SUPFAM" id="SSF46689">
    <property type="entry name" value="Homeodomain-like"/>
    <property type="match status" value="1"/>
</dbReference>
<keyword evidence="1" id="KW-0805">Transcription regulation</keyword>
<dbReference type="PANTHER" id="PTHR30055:SF209">
    <property type="entry name" value="POSSIBLE TRANSCRIPTIONAL REGULATORY PROTEIN (PROBABLY TETR-FAMILY)"/>
    <property type="match status" value="1"/>
</dbReference>
<feature type="DNA-binding region" description="H-T-H motif" evidence="4">
    <location>
        <begin position="33"/>
        <end position="52"/>
    </location>
</feature>
<dbReference type="GO" id="GO:0000976">
    <property type="term" value="F:transcription cis-regulatory region binding"/>
    <property type="evidence" value="ECO:0007669"/>
    <property type="project" value="TreeGrafter"/>
</dbReference>
<feature type="domain" description="HTH tetR-type" evidence="5">
    <location>
        <begin position="10"/>
        <end position="70"/>
    </location>
</feature>
<comment type="caution">
    <text evidence="6">The sequence shown here is derived from an EMBL/GenBank/DDBJ whole genome shotgun (WGS) entry which is preliminary data.</text>
</comment>
<sequence length="207" mass="22455">MSRPRKDQQLDIPGQAIRQTIRLLDERDAQGITLADVAAAVGCRAPALYAYFANKHALLSAVHDEGFRLLLQEKLAVATKNISDPFNQLYEGGLAYLRFAFERPGLYRLMFSPSSIKGLPENPFATDPGAECLTVLHSAVVACQIKGYLPGQDAAHIAFVLWSAVHGAASLLLQGRAPTQTQPDAQAAASIVDTIMSFIQLTRPEKP</sequence>
<dbReference type="InterPro" id="IPR009057">
    <property type="entry name" value="Homeodomain-like_sf"/>
</dbReference>